<proteinExistence type="predicted"/>
<organism evidence="1">
    <name type="scientific">Siphoviridae sp. ctsi73</name>
    <dbReference type="NCBI Taxonomy" id="2825698"/>
    <lineage>
        <taxon>Viruses</taxon>
        <taxon>Duplodnaviria</taxon>
        <taxon>Heunggongvirae</taxon>
        <taxon>Uroviricota</taxon>
        <taxon>Caudoviricetes</taxon>
    </lineage>
</organism>
<accession>A0A8S5QGN6</accession>
<sequence>MANSAQYLIGFFDRDKAETGEYRINVVSAAMNDLERVTRAGTAIGTDLCQEIVGDIPQIWQHVILSFVDKEPRWDDKLRWKCSPTPITKVGLPKDLHKDLVMAAQTLPFSSPDEDERKKRDVRELIVETAKAIQDDPTLPQNVRVYILRLLKELSTALEESDKAMFILDDAINRLVAALTMAETVSKKPERIHGLLNKFLPTLGVALMTSIIGMPFQIATAAIEHELFPPEQNTVIRIEGAAAHQDTGPSQSDH</sequence>
<evidence type="ECO:0000313" key="1">
    <source>
        <dbReference type="EMBL" id="DAE18423.1"/>
    </source>
</evidence>
<name>A0A8S5QGN6_9CAUD</name>
<protein>
    <submittedName>
        <fullName evidence="1">Uncharacterized protein</fullName>
    </submittedName>
</protein>
<dbReference type="EMBL" id="BK015655">
    <property type="protein sequence ID" value="DAE18423.1"/>
    <property type="molecule type" value="Genomic_DNA"/>
</dbReference>
<reference evidence="1" key="1">
    <citation type="journal article" date="2021" name="Proc. Natl. Acad. Sci. U.S.A.">
        <title>A Catalog of Tens of Thousands of Viruses from Human Metagenomes Reveals Hidden Associations with Chronic Diseases.</title>
        <authorList>
            <person name="Tisza M.J."/>
            <person name="Buck C.B."/>
        </authorList>
    </citation>
    <scope>NUCLEOTIDE SEQUENCE</scope>
    <source>
        <strain evidence="1">Ctsi73</strain>
    </source>
</reference>